<dbReference type="NCBIfam" id="NF007005">
    <property type="entry name" value="PRK09468.1"/>
    <property type="match status" value="1"/>
</dbReference>
<evidence type="ECO:0000256" key="3">
    <source>
        <dbReference type="ARBA" id="ARBA00022553"/>
    </source>
</evidence>
<dbReference type="Gene3D" id="1.10.10.10">
    <property type="entry name" value="Winged helix-like DNA-binding domain superfamily/Winged helix DNA-binding domain"/>
    <property type="match status" value="1"/>
</dbReference>
<comment type="caution">
    <text evidence="12">The sequence shown here is derived from an EMBL/GenBank/DDBJ whole genome shotgun (WGS) entry which is preliminary data.</text>
</comment>
<dbReference type="InterPro" id="IPR001789">
    <property type="entry name" value="Sig_transdc_resp-reg_receiver"/>
</dbReference>
<keyword evidence="7" id="KW-0804">Transcription</keyword>
<proteinExistence type="predicted"/>
<keyword evidence="5" id="KW-0805">Transcription regulation</keyword>
<name>A0A318JSF8_9BURK</name>
<dbReference type="SMART" id="SM00448">
    <property type="entry name" value="REC"/>
    <property type="match status" value="1"/>
</dbReference>
<dbReference type="Proteomes" id="UP000247792">
    <property type="component" value="Unassembled WGS sequence"/>
</dbReference>
<dbReference type="PANTHER" id="PTHR48111">
    <property type="entry name" value="REGULATOR OF RPOS"/>
    <property type="match status" value="1"/>
</dbReference>
<evidence type="ECO:0000256" key="8">
    <source>
        <dbReference type="PROSITE-ProRule" id="PRU00169"/>
    </source>
</evidence>
<keyword evidence="4" id="KW-0902">Two-component regulatory system</keyword>
<dbReference type="InterPro" id="IPR039420">
    <property type="entry name" value="WalR-like"/>
</dbReference>
<dbReference type="GO" id="GO:0005829">
    <property type="term" value="C:cytosol"/>
    <property type="evidence" value="ECO:0007669"/>
    <property type="project" value="TreeGrafter"/>
</dbReference>
<dbReference type="InterPro" id="IPR036388">
    <property type="entry name" value="WH-like_DNA-bd_sf"/>
</dbReference>
<dbReference type="FunFam" id="3.40.50.2300:FF:000001">
    <property type="entry name" value="DNA-binding response regulator PhoB"/>
    <property type="match status" value="1"/>
</dbReference>
<dbReference type="GO" id="GO:0006355">
    <property type="term" value="P:regulation of DNA-templated transcription"/>
    <property type="evidence" value="ECO:0007669"/>
    <property type="project" value="InterPro"/>
</dbReference>
<evidence type="ECO:0000256" key="9">
    <source>
        <dbReference type="PROSITE-ProRule" id="PRU01091"/>
    </source>
</evidence>
<keyword evidence="2" id="KW-0963">Cytoplasm</keyword>
<gene>
    <name evidence="12" type="ORF">DFR42_101867</name>
</gene>
<dbReference type="Gene3D" id="6.10.250.690">
    <property type="match status" value="1"/>
</dbReference>
<evidence type="ECO:0000313" key="13">
    <source>
        <dbReference type="Proteomes" id="UP000247792"/>
    </source>
</evidence>
<evidence type="ECO:0000259" key="10">
    <source>
        <dbReference type="PROSITE" id="PS50110"/>
    </source>
</evidence>
<evidence type="ECO:0000256" key="1">
    <source>
        <dbReference type="ARBA" id="ARBA00004496"/>
    </source>
</evidence>
<keyword evidence="13" id="KW-1185">Reference proteome</keyword>
<feature type="modified residue" description="4-aspartylphosphate" evidence="8">
    <location>
        <position position="70"/>
    </location>
</feature>
<feature type="DNA-binding region" description="OmpR/PhoB-type" evidence="9">
    <location>
        <begin position="151"/>
        <end position="250"/>
    </location>
</feature>
<dbReference type="GO" id="GO:0000156">
    <property type="term" value="F:phosphorelay response regulator activity"/>
    <property type="evidence" value="ECO:0007669"/>
    <property type="project" value="TreeGrafter"/>
</dbReference>
<dbReference type="PROSITE" id="PS51755">
    <property type="entry name" value="OMPR_PHOB"/>
    <property type="match status" value="1"/>
</dbReference>
<feature type="domain" description="OmpR/PhoB-type" evidence="11">
    <location>
        <begin position="151"/>
        <end position="250"/>
    </location>
</feature>
<dbReference type="EMBL" id="QJKB01000001">
    <property type="protein sequence ID" value="PXX47290.1"/>
    <property type="molecule type" value="Genomic_DNA"/>
</dbReference>
<dbReference type="FunFam" id="1.10.10.10:FF:000099">
    <property type="entry name" value="Two-component system response regulator TorR"/>
    <property type="match status" value="1"/>
</dbReference>
<feature type="domain" description="Response regulatory" evidence="10">
    <location>
        <begin position="21"/>
        <end position="135"/>
    </location>
</feature>
<dbReference type="PANTHER" id="PTHR48111:SF4">
    <property type="entry name" value="DNA-BINDING DUAL TRANSCRIPTIONAL REGULATOR OMPR"/>
    <property type="match status" value="1"/>
</dbReference>
<dbReference type="SMART" id="SM00862">
    <property type="entry name" value="Trans_reg_C"/>
    <property type="match status" value="1"/>
</dbReference>
<evidence type="ECO:0000256" key="2">
    <source>
        <dbReference type="ARBA" id="ARBA00022490"/>
    </source>
</evidence>
<dbReference type="InterPro" id="IPR011006">
    <property type="entry name" value="CheY-like_superfamily"/>
</dbReference>
<evidence type="ECO:0000256" key="5">
    <source>
        <dbReference type="ARBA" id="ARBA00023015"/>
    </source>
</evidence>
<dbReference type="RefSeq" id="WP_110253679.1">
    <property type="nucleotide sequence ID" value="NZ_QJKB01000001.1"/>
</dbReference>
<evidence type="ECO:0000259" key="11">
    <source>
        <dbReference type="PROSITE" id="PS51755"/>
    </source>
</evidence>
<accession>A0A318JSF8</accession>
<dbReference type="PROSITE" id="PS50110">
    <property type="entry name" value="RESPONSE_REGULATORY"/>
    <property type="match status" value="1"/>
</dbReference>
<dbReference type="SUPFAM" id="SSF46894">
    <property type="entry name" value="C-terminal effector domain of the bipartite response regulators"/>
    <property type="match status" value="1"/>
</dbReference>
<protein>
    <submittedName>
        <fullName evidence="12">Winged helix family two component transcriptional regulator</fullName>
    </submittedName>
</protein>
<dbReference type="InterPro" id="IPR001867">
    <property type="entry name" value="OmpR/PhoB-type_DNA-bd"/>
</dbReference>
<dbReference type="CDD" id="cd00383">
    <property type="entry name" value="trans_reg_C"/>
    <property type="match status" value="1"/>
</dbReference>
<reference evidence="12 13" key="1">
    <citation type="submission" date="2018-05" db="EMBL/GenBank/DDBJ databases">
        <title>Genomic Encyclopedia of Type Strains, Phase IV (KMG-IV): sequencing the most valuable type-strain genomes for metagenomic binning, comparative biology and taxonomic classification.</title>
        <authorList>
            <person name="Goeker M."/>
        </authorList>
    </citation>
    <scope>NUCLEOTIDE SEQUENCE [LARGE SCALE GENOMIC DNA]</scope>
    <source>
        <strain evidence="12 13">DSM 19792</strain>
    </source>
</reference>
<dbReference type="Pfam" id="PF00072">
    <property type="entry name" value="Response_reg"/>
    <property type="match status" value="1"/>
</dbReference>
<dbReference type="InterPro" id="IPR016032">
    <property type="entry name" value="Sig_transdc_resp-reg_C-effctor"/>
</dbReference>
<evidence type="ECO:0000256" key="7">
    <source>
        <dbReference type="ARBA" id="ARBA00023163"/>
    </source>
</evidence>
<keyword evidence="6 9" id="KW-0238">DNA-binding</keyword>
<organism evidence="12 13">
    <name type="scientific">Undibacterium pigrum</name>
    <dbReference type="NCBI Taxonomy" id="401470"/>
    <lineage>
        <taxon>Bacteria</taxon>
        <taxon>Pseudomonadati</taxon>
        <taxon>Pseudomonadota</taxon>
        <taxon>Betaproteobacteria</taxon>
        <taxon>Burkholderiales</taxon>
        <taxon>Oxalobacteraceae</taxon>
        <taxon>Undibacterium</taxon>
    </lineage>
</organism>
<comment type="subcellular location">
    <subcellularLocation>
        <location evidence="1">Cytoplasm</location>
    </subcellularLocation>
</comment>
<evidence type="ECO:0000313" key="12">
    <source>
        <dbReference type="EMBL" id="PXX47290.1"/>
    </source>
</evidence>
<dbReference type="GO" id="GO:0032993">
    <property type="term" value="C:protein-DNA complex"/>
    <property type="evidence" value="ECO:0007669"/>
    <property type="project" value="TreeGrafter"/>
</dbReference>
<dbReference type="Pfam" id="PF00486">
    <property type="entry name" value="Trans_reg_C"/>
    <property type="match status" value="1"/>
</dbReference>
<dbReference type="OrthoDB" id="165980at2"/>
<dbReference type="AlphaFoldDB" id="A0A318JSF8"/>
<sequence>MNTTPPTTDSTNTSSSSPKAKILVVDDDLRLRDLLRRYLTEQGFQVVSAENAQAMNKLWIRERYDMLVLDLMLPGEDGLAICRRLRGAGDKTPIIMLTAKGEEVDRIIGLEMGADDYLPKPFSPRELVARINAVLRRKAPDELPGAPSDGPQTFAFGDFVLDLGTRTLKKHNENISLTTGEFSVLKVFARHARQPLSREKLMELARGREYEVFDRSLDVQISRLRKLIEPDPSNPLYIQTVWGLGYVFIPDGQSH</sequence>
<dbReference type="Gene3D" id="3.40.50.2300">
    <property type="match status" value="1"/>
</dbReference>
<dbReference type="SUPFAM" id="SSF52172">
    <property type="entry name" value="CheY-like"/>
    <property type="match status" value="1"/>
</dbReference>
<keyword evidence="3 8" id="KW-0597">Phosphoprotein</keyword>
<evidence type="ECO:0000256" key="6">
    <source>
        <dbReference type="ARBA" id="ARBA00023125"/>
    </source>
</evidence>
<dbReference type="GO" id="GO:0000976">
    <property type="term" value="F:transcription cis-regulatory region binding"/>
    <property type="evidence" value="ECO:0007669"/>
    <property type="project" value="TreeGrafter"/>
</dbReference>
<evidence type="ECO:0000256" key="4">
    <source>
        <dbReference type="ARBA" id="ARBA00023012"/>
    </source>
</evidence>